<dbReference type="OrthoDB" id="9761531at2"/>
<feature type="transmembrane region" description="Helical" evidence="6">
    <location>
        <begin position="514"/>
        <end position="534"/>
    </location>
</feature>
<dbReference type="RefSeq" id="WP_075072454.1">
    <property type="nucleotide sequence ID" value="NZ_DF967972.1"/>
</dbReference>
<evidence type="ECO:0000256" key="2">
    <source>
        <dbReference type="ARBA" id="ARBA00022475"/>
    </source>
</evidence>
<dbReference type="InterPro" id="IPR025405">
    <property type="entry name" value="DUF4131"/>
</dbReference>
<dbReference type="InterPro" id="IPR052159">
    <property type="entry name" value="Competence_DNA_uptake"/>
</dbReference>
<evidence type="ECO:0000256" key="6">
    <source>
        <dbReference type="SAM" id="Phobius"/>
    </source>
</evidence>
<feature type="transmembrane region" description="Helical" evidence="6">
    <location>
        <begin position="251"/>
        <end position="272"/>
    </location>
</feature>
<feature type="transmembrane region" description="Helical" evidence="6">
    <location>
        <begin position="350"/>
        <end position="373"/>
    </location>
</feature>
<evidence type="ECO:0000256" key="4">
    <source>
        <dbReference type="ARBA" id="ARBA00022989"/>
    </source>
</evidence>
<protein>
    <submittedName>
        <fullName evidence="9">ComEC/Rec2-related protein</fullName>
    </submittedName>
</protein>
<feature type="domain" description="ComEC/Rec2-related protein" evidence="7">
    <location>
        <begin position="229"/>
        <end position="504"/>
    </location>
</feature>
<dbReference type="Pfam" id="PF03772">
    <property type="entry name" value="Competence"/>
    <property type="match status" value="1"/>
</dbReference>
<evidence type="ECO:0000313" key="9">
    <source>
        <dbReference type="EMBL" id="GAP13095.1"/>
    </source>
</evidence>
<keyword evidence="5 6" id="KW-0472">Membrane</keyword>
<dbReference type="EMBL" id="DF967972">
    <property type="protein sequence ID" value="GAP13095.1"/>
    <property type="molecule type" value="Genomic_DNA"/>
</dbReference>
<reference evidence="9" key="1">
    <citation type="submission" date="2015-07" db="EMBL/GenBank/DDBJ databases">
        <title>Draft Genome Sequences of Anaerolinea thermolimosa IMO-1, Bellilinea caldifistulae GOMI-1, Leptolinea tardivitalis YMTK-2, Levilinea saccharolytica KIBI-1,Longilinea arvoryzae KOME-1, Previously Described as Members of the Anaerolineaceae (Chloroflexi).</title>
        <authorList>
            <person name="Sekiguchi Y."/>
            <person name="Ohashi A."/>
            <person name="Matsuura N."/>
            <person name="Tourlousse M.D."/>
        </authorList>
    </citation>
    <scope>NUCLEOTIDE SEQUENCE [LARGE SCALE GENOMIC DNA]</scope>
    <source>
        <strain evidence="9">KOME-1</strain>
    </source>
</reference>
<evidence type="ECO:0000259" key="7">
    <source>
        <dbReference type="Pfam" id="PF03772"/>
    </source>
</evidence>
<name>A0A0S7B7D9_9CHLR</name>
<keyword evidence="3 6" id="KW-0812">Transmembrane</keyword>
<proteinExistence type="predicted"/>
<feature type="transmembrane region" description="Helical" evidence="6">
    <location>
        <begin position="431"/>
        <end position="449"/>
    </location>
</feature>
<dbReference type="NCBIfam" id="TIGR00360">
    <property type="entry name" value="ComEC_N-term"/>
    <property type="match status" value="1"/>
</dbReference>
<dbReference type="AlphaFoldDB" id="A0A0S7B7D9"/>
<comment type="subcellular location">
    <subcellularLocation>
        <location evidence="1">Cell membrane</location>
        <topology evidence="1">Multi-pass membrane protein</topology>
    </subcellularLocation>
</comment>
<feature type="transmembrane region" description="Helical" evidence="6">
    <location>
        <begin position="385"/>
        <end position="411"/>
    </location>
</feature>
<sequence>MPLLWLSLAFLAGLALADGLSALPTLLWAGGAAAGVLLSLLEMRYVRIPALLRWRRFARIPMALLLVALSLGGLRGTLARPSFGPQNLAYYNDHGALTLRASVAGAPERTASGTRLRLSVTAQVAADGSLAPLHGLALVTLPADGNWRYGDCLEIQARPVTPPEGGSFSYREYLARQGVHSQLAAPQAKRTGRGCGSALIAGIYDLAERSATVLRQLYPQPEAALLDGILLGDDSDLPESAQQAFRDTGTAHIVAISGFNIAILAGLFVALLGRLLPRVSATVAAILLIAAYTVLVGGSPPVVRAAIMGAVGMFGGLIGRRQAGANSLTFTAALMCLFDPWLPWDPSFQLSFMATLGLVLYAGPLQSGLTGWLERSLPASKARRIAAPLAEYVLFTLAAQITTLPVIAYHFGRLSLSALIANPLVLPAQPALMILGGLSLLGGLLWLPLGQLLAWLAWPLAAYTLRLTALLSSLPAGAISIGQITPAAALLFYALLFAVTLLPRLPAGHALRRLLHPAASIAAVGLLAITAWQATLPLPDGRLHVEFFNGSSALITTPAGRSVLLAGQPSPALEEALPSMRCLDALVLFTPPDRDLADLLERCPPAQLYWAAAPEASALDRLQILQESLAAGEALQLDDDLTLRSLGSTAQGAALALEWRGLAIAWPNGLPPDQSPSVQVLVLGQADRTFEAWQAQWIIADGDGPAHWTKLNEWIRLATDGQKMWIEGK</sequence>
<evidence type="ECO:0000256" key="5">
    <source>
        <dbReference type="ARBA" id="ARBA00023136"/>
    </source>
</evidence>
<feature type="transmembrane region" description="Helical" evidence="6">
    <location>
        <begin position="302"/>
        <end position="318"/>
    </location>
</feature>
<dbReference type="PANTHER" id="PTHR30619">
    <property type="entry name" value="DNA INTERNALIZATION/COMPETENCE PROTEIN COMEC/REC2"/>
    <property type="match status" value="1"/>
</dbReference>
<feature type="transmembrane region" description="Helical" evidence="6">
    <location>
        <begin position="456"/>
        <end position="478"/>
    </location>
</feature>
<feature type="transmembrane region" description="Helical" evidence="6">
    <location>
        <begin position="484"/>
        <end position="502"/>
    </location>
</feature>
<feature type="transmembrane region" description="Helical" evidence="6">
    <location>
        <begin position="57"/>
        <end position="78"/>
    </location>
</feature>
<dbReference type="PANTHER" id="PTHR30619:SF7">
    <property type="entry name" value="BETA-LACTAMASE DOMAIN PROTEIN"/>
    <property type="match status" value="1"/>
</dbReference>
<dbReference type="STRING" id="360412.LARV_00837"/>
<dbReference type="InterPro" id="IPR004477">
    <property type="entry name" value="ComEC_N"/>
</dbReference>
<evidence type="ECO:0000256" key="1">
    <source>
        <dbReference type="ARBA" id="ARBA00004651"/>
    </source>
</evidence>
<keyword evidence="10" id="KW-1185">Reference proteome</keyword>
<organism evidence="9">
    <name type="scientific">Longilinea arvoryzae</name>
    <dbReference type="NCBI Taxonomy" id="360412"/>
    <lineage>
        <taxon>Bacteria</taxon>
        <taxon>Bacillati</taxon>
        <taxon>Chloroflexota</taxon>
        <taxon>Anaerolineae</taxon>
        <taxon>Anaerolineales</taxon>
        <taxon>Anaerolineaceae</taxon>
        <taxon>Longilinea</taxon>
    </lineage>
</organism>
<dbReference type="GO" id="GO:0005886">
    <property type="term" value="C:plasma membrane"/>
    <property type="evidence" value="ECO:0007669"/>
    <property type="project" value="UniProtKB-SubCell"/>
</dbReference>
<evidence type="ECO:0000256" key="3">
    <source>
        <dbReference type="ARBA" id="ARBA00022692"/>
    </source>
</evidence>
<keyword evidence="2" id="KW-1003">Cell membrane</keyword>
<dbReference type="Proteomes" id="UP000055060">
    <property type="component" value="Unassembled WGS sequence"/>
</dbReference>
<evidence type="ECO:0000259" key="8">
    <source>
        <dbReference type="Pfam" id="PF13567"/>
    </source>
</evidence>
<dbReference type="Pfam" id="PF13567">
    <property type="entry name" value="DUF4131"/>
    <property type="match status" value="1"/>
</dbReference>
<feature type="domain" description="DUF4131" evidence="8">
    <location>
        <begin position="27"/>
        <end position="189"/>
    </location>
</feature>
<gene>
    <name evidence="9" type="ORF">LARV_00837</name>
</gene>
<evidence type="ECO:0000313" key="10">
    <source>
        <dbReference type="Proteomes" id="UP000055060"/>
    </source>
</evidence>
<keyword evidence="4 6" id="KW-1133">Transmembrane helix</keyword>
<accession>A0A0S7B7D9</accession>
<feature type="transmembrane region" description="Helical" evidence="6">
    <location>
        <begin position="325"/>
        <end position="344"/>
    </location>
</feature>
<feature type="transmembrane region" description="Helical" evidence="6">
    <location>
        <begin position="279"/>
        <end position="296"/>
    </location>
</feature>